<evidence type="ECO:0000313" key="2">
    <source>
        <dbReference type="EMBL" id="TBU61879.1"/>
    </source>
</evidence>
<feature type="compositionally biased region" description="Polar residues" evidence="1">
    <location>
        <begin position="1"/>
        <end position="16"/>
    </location>
</feature>
<keyword evidence="3" id="KW-1185">Reference proteome</keyword>
<accession>A0A4Q9Q3Y1</accession>
<reference evidence="2 3" key="1">
    <citation type="submission" date="2019-01" db="EMBL/GenBank/DDBJ databases">
        <title>Draft genome sequences of three monokaryotic isolates of the white-rot basidiomycete fungus Dichomitus squalens.</title>
        <authorList>
            <consortium name="DOE Joint Genome Institute"/>
            <person name="Lopez S.C."/>
            <person name="Andreopoulos B."/>
            <person name="Pangilinan J."/>
            <person name="Lipzen A."/>
            <person name="Riley R."/>
            <person name="Ahrendt S."/>
            <person name="Ng V."/>
            <person name="Barry K."/>
            <person name="Daum C."/>
            <person name="Grigoriev I.V."/>
            <person name="Hilden K.S."/>
            <person name="Makela M.R."/>
            <person name="de Vries R.P."/>
        </authorList>
    </citation>
    <scope>NUCLEOTIDE SEQUENCE [LARGE SCALE GENOMIC DNA]</scope>
    <source>
        <strain evidence="2 3">CBS 464.89</strain>
    </source>
</reference>
<evidence type="ECO:0000256" key="1">
    <source>
        <dbReference type="SAM" id="MobiDB-lite"/>
    </source>
</evidence>
<dbReference type="EMBL" id="ML145096">
    <property type="protein sequence ID" value="TBU61879.1"/>
    <property type="molecule type" value="Genomic_DNA"/>
</dbReference>
<name>A0A4Q9Q3Y1_9APHY</name>
<protein>
    <submittedName>
        <fullName evidence="2">Uncharacterized protein</fullName>
    </submittedName>
</protein>
<sequence length="171" mass="18235">MATNALQTRASFSQQGPPSPTEVGRPSVCTAMAGTRIDRLPRERQGPWVTFQPTCYVARGYCPRPRGVYPQHIQVLGQRSLIGHTWDFRQRSLLAASAAAMRIASGRRGNSFARRVADGRACEDGSTIAGQGSLSRLAAIGTSSRGLVLLRGCIPLTPSLGSPCCHPAVFG</sequence>
<evidence type="ECO:0000313" key="3">
    <source>
        <dbReference type="Proteomes" id="UP000292082"/>
    </source>
</evidence>
<dbReference type="Proteomes" id="UP000292082">
    <property type="component" value="Unassembled WGS sequence"/>
</dbReference>
<dbReference type="AlphaFoldDB" id="A0A4Q9Q3Y1"/>
<gene>
    <name evidence="2" type="ORF">BD310DRAFT_151742</name>
</gene>
<feature type="region of interest" description="Disordered" evidence="1">
    <location>
        <begin position="1"/>
        <end position="26"/>
    </location>
</feature>
<organism evidence="2 3">
    <name type="scientific">Dichomitus squalens</name>
    <dbReference type="NCBI Taxonomy" id="114155"/>
    <lineage>
        <taxon>Eukaryota</taxon>
        <taxon>Fungi</taxon>
        <taxon>Dikarya</taxon>
        <taxon>Basidiomycota</taxon>
        <taxon>Agaricomycotina</taxon>
        <taxon>Agaricomycetes</taxon>
        <taxon>Polyporales</taxon>
        <taxon>Polyporaceae</taxon>
        <taxon>Dichomitus</taxon>
    </lineage>
</organism>
<proteinExistence type="predicted"/>